<feature type="transmembrane region" description="Helical" evidence="1">
    <location>
        <begin position="215"/>
        <end position="233"/>
    </location>
</feature>
<dbReference type="AlphaFoldDB" id="A0AB39LKD3"/>
<name>A0AB39LKD3_9ACTN</name>
<evidence type="ECO:0000256" key="1">
    <source>
        <dbReference type="SAM" id="Phobius"/>
    </source>
</evidence>
<accession>A0AB39LKD3</accession>
<keyword evidence="1" id="KW-0812">Transmembrane</keyword>
<sequence length="249" mass="27818">MSAWELGTQAIAFIFALLLFAFLCIMTTALILWPFWWAFRIVKGVSPQRLSDLHRYRLIATSAEVIRSCAQIQQCRGLTARTELLESMLQKVETLEPLILRAHLTPGNPTRSARRRRALSEHAGRVAARLQEVEFRIEHEPHTAIPELANLLLTIQERFAEGRAGALLDCDEITDEKLRGFSPVRQRKQILPLITAILLTVAGAVGIAQTDLPDVAEGPAVLLVAILASALVYRAPQRIEERAQYIIGQ</sequence>
<evidence type="ECO:0000313" key="2">
    <source>
        <dbReference type="EMBL" id="XDP94585.1"/>
    </source>
</evidence>
<feature type="transmembrane region" description="Helical" evidence="1">
    <location>
        <begin position="12"/>
        <end position="39"/>
    </location>
</feature>
<proteinExistence type="predicted"/>
<feature type="transmembrane region" description="Helical" evidence="1">
    <location>
        <begin position="190"/>
        <end position="209"/>
    </location>
</feature>
<gene>
    <name evidence="2" type="ORF">AB5J57_14060</name>
</gene>
<evidence type="ECO:0008006" key="3">
    <source>
        <dbReference type="Google" id="ProtNLM"/>
    </source>
</evidence>
<protein>
    <recommendedName>
        <fullName evidence="3">Integral membrane protein</fullName>
    </recommendedName>
</protein>
<keyword evidence="1" id="KW-1133">Transmembrane helix</keyword>
<keyword evidence="1" id="KW-0472">Membrane</keyword>
<organism evidence="2">
    <name type="scientific">Streptomyces sp. R02</name>
    <dbReference type="NCBI Taxonomy" id="3238623"/>
    <lineage>
        <taxon>Bacteria</taxon>
        <taxon>Bacillati</taxon>
        <taxon>Actinomycetota</taxon>
        <taxon>Actinomycetes</taxon>
        <taxon>Kitasatosporales</taxon>
        <taxon>Streptomycetaceae</taxon>
        <taxon>Streptomyces</taxon>
    </lineage>
</organism>
<dbReference type="EMBL" id="CP163429">
    <property type="protein sequence ID" value="XDP94585.1"/>
    <property type="molecule type" value="Genomic_DNA"/>
</dbReference>
<reference evidence="2" key="1">
    <citation type="submission" date="2024-07" db="EMBL/GenBank/DDBJ databases">
        <authorList>
            <person name="Yu S.T."/>
        </authorList>
    </citation>
    <scope>NUCLEOTIDE SEQUENCE</scope>
    <source>
        <strain evidence="2">R02</strain>
    </source>
</reference>
<dbReference type="RefSeq" id="WP_369156353.1">
    <property type="nucleotide sequence ID" value="NZ_CP163429.1"/>
</dbReference>